<accession>A0A2U1TL08</accession>
<protein>
    <recommendedName>
        <fullName evidence="1">DUF4435 domain-containing protein</fullName>
    </recommendedName>
</protein>
<evidence type="ECO:0000313" key="3">
    <source>
        <dbReference type="Proteomes" id="UP000296159"/>
    </source>
</evidence>
<dbReference type="EMBL" id="QDKH01000041">
    <property type="protein sequence ID" value="PWC10085.1"/>
    <property type="molecule type" value="Genomic_DNA"/>
</dbReference>
<sequence length="278" mass="32701">MPDLAYSNEAQNVLNLFYQVDYMVYVEGPDDICFWETIFKKTSNLKIEIQDVGGCEELQPYIDKVYNGEIDAIIACDMDLKKFDKTLKDHNKIIRTRKYSIENSLINEIIILRIIKLLGRYSSKEIKKFNVNKWMLDFYDKTLPLIKLDIINFLFSKGVSVIGDNADRFMESKNSYTLSEDKIQQYIEKLGINLSEEEQRLLEEEIAINKDELSFWLRGHFLFSAALRFISYSLRNDKRRVTLSNDAFYASLIQAFDSVFDESNDEYIYYKTKINMIA</sequence>
<feature type="domain" description="DUF4435" evidence="1">
    <location>
        <begin position="23"/>
        <end position="240"/>
    </location>
</feature>
<proteinExistence type="predicted"/>
<keyword evidence="3" id="KW-1185">Reference proteome</keyword>
<evidence type="ECO:0000313" key="2">
    <source>
        <dbReference type="EMBL" id="PWC10085.1"/>
    </source>
</evidence>
<dbReference type="AlphaFoldDB" id="A0A2U1TL08"/>
<name>A0A2U1TL08_9GAMM</name>
<dbReference type="InterPro" id="IPR029492">
    <property type="entry name" value="DUF4435"/>
</dbReference>
<organism evidence="2 3">
    <name type="scientific">Brenneria corticis</name>
    <dbReference type="NCBI Taxonomy" id="2173106"/>
    <lineage>
        <taxon>Bacteria</taxon>
        <taxon>Pseudomonadati</taxon>
        <taxon>Pseudomonadota</taxon>
        <taxon>Gammaproteobacteria</taxon>
        <taxon>Enterobacterales</taxon>
        <taxon>Pectobacteriaceae</taxon>
        <taxon>Brenneria</taxon>
    </lineage>
</organism>
<dbReference type="Pfam" id="PF14491">
    <property type="entry name" value="DUF4435"/>
    <property type="match status" value="1"/>
</dbReference>
<comment type="caution">
    <text evidence="2">The sequence shown here is derived from an EMBL/GenBank/DDBJ whole genome shotgun (WGS) entry which is preliminary data.</text>
</comment>
<dbReference type="RefSeq" id="WP_136168629.1">
    <property type="nucleotide sequence ID" value="NZ_KZ819103.1"/>
</dbReference>
<reference evidence="2 3" key="1">
    <citation type="submission" date="2018-04" db="EMBL/GenBank/DDBJ databases">
        <title>Brenneria corticis sp.nov.</title>
        <authorList>
            <person name="Li Y."/>
        </authorList>
    </citation>
    <scope>NUCLEOTIDE SEQUENCE [LARGE SCALE GENOMIC DNA]</scope>
    <source>
        <strain evidence="2 3">CFCC 11842</strain>
    </source>
</reference>
<evidence type="ECO:0000259" key="1">
    <source>
        <dbReference type="Pfam" id="PF14491"/>
    </source>
</evidence>
<gene>
    <name evidence="2" type="ORF">DDT56_22670</name>
</gene>
<dbReference type="Proteomes" id="UP000296159">
    <property type="component" value="Unassembled WGS sequence"/>
</dbReference>